<protein>
    <submittedName>
        <fullName evidence="2">Uncharacterized protein</fullName>
    </submittedName>
</protein>
<dbReference type="Proteomes" id="UP000314294">
    <property type="component" value="Unassembled WGS sequence"/>
</dbReference>
<keyword evidence="3" id="KW-1185">Reference proteome</keyword>
<evidence type="ECO:0000313" key="3">
    <source>
        <dbReference type="Proteomes" id="UP000314294"/>
    </source>
</evidence>
<comment type="caution">
    <text evidence="2">The sequence shown here is derived from an EMBL/GenBank/DDBJ whole genome shotgun (WGS) entry which is preliminary data.</text>
</comment>
<dbReference type="EMBL" id="SRLO01003019">
    <property type="protein sequence ID" value="TNN31970.1"/>
    <property type="molecule type" value="Genomic_DNA"/>
</dbReference>
<proteinExistence type="predicted"/>
<evidence type="ECO:0000313" key="2">
    <source>
        <dbReference type="EMBL" id="TNN31970.1"/>
    </source>
</evidence>
<dbReference type="AlphaFoldDB" id="A0A4Z2ETK8"/>
<name>A0A4Z2ETK8_9TELE</name>
<gene>
    <name evidence="2" type="ORF">EYF80_057872</name>
</gene>
<accession>A0A4Z2ETK8</accession>
<sequence>MKPLGGLSKDKEEGGFDPCSNDASRSGLPGAQRGHEGRDTSSRPTRPRCWTFGNKTTTQTLRRRGGFR</sequence>
<feature type="region of interest" description="Disordered" evidence="1">
    <location>
        <begin position="1"/>
        <end position="68"/>
    </location>
</feature>
<evidence type="ECO:0000256" key="1">
    <source>
        <dbReference type="SAM" id="MobiDB-lite"/>
    </source>
</evidence>
<organism evidence="2 3">
    <name type="scientific">Liparis tanakae</name>
    <name type="common">Tanaka's snailfish</name>
    <dbReference type="NCBI Taxonomy" id="230148"/>
    <lineage>
        <taxon>Eukaryota</taxon>
        <taxon>Metazoa</taxon>
        <taxon>Chordata</taxon>
        <taxon>Craniata</taxon>
        <taxon>Vertebrata</taxon>
        <taxon>Euteleostomi</taxon>
        <taxon>Actinopterygii</taxon>
        <taxon>Neopterygii</taxon>
        <taxon>Teleostei</taxon>
        <taxon>Neoteleostei</taxon>
        <taxon>Acanthomorphata</taxon>
        <taxon>Eupercaria</taxon>
        <taxon>Perciformes</taxon>
        <taxon>Cottioidei</taxon>
        <taxon>Cottales</taxon>
        <taxon>Liparidae</taxon>
        <taxon>Liparis</taxon>
    </lineage>
</organism>
<reference evidence="2 3" key="1">
    <citation type="submission" date="2019-03" db="EMBL/GenBank/DDBJ databases">
        <title>First draft genome of Liparis tanakae, snailfish: a comprehensive survey of snailfish specific genes.</title>
        <authorList>
            <person name="Kim W."/>
            <person name="Song I."/>
            <person name="Jeong J.-H."/>
            <person name="Kim D."/>
            <person name="Kim S."/>
            <person name="Ryu S."/>
            <person name="Song J.Y."/>
            <person name="Lee S.K."/>
        </authorList>
    </citation>
    <scope>NUCLEOTIDE SEQUENCE [LARGE SCALE GENOMIC DNA]</scope>
    <source>
        <tissue evidence="2">Muscle</tissue>
    </source>
</reference>